<dbReference type="Proteomes" id="UP000800235">
    <property type="component" value="Unassembled WGS sequence"/>
</dbReference>
<protein>
    <submittedName>
        <fullName evidence="3">P-loop containing nucleoside triphosphate hydrolase protein</fullName>
    </submittedName>
</protein>
<dbReference type="InterPro" id="IPR027417">
    <property type="entry name" value="P-loop_NTPase"/>
</dbReference>
<dbReference type="OrthoDB" id="10042665at2759"/>
<dbReference type="SUPFAM" id="SSF52540">
    <property type="entry name" value="P-loop containing nucleoside triphosphate hydrolases"/>
    <property type="match status" value="1"/>
</dbReference>
<dbReference type="InterPro" id="IPR054289">
    <property type="entry name" value="DUF7025"/>
</dbReference>
<evidence type="ECO:0000259" key="2">
    <source>
        <dbReference type="SMART" id="SM00382"/>
    </source>
</evidence>
<gene>
    <name evidence="3" type="ORF">EJ08DRAFT_712077</name>
</gene>
<dbReference type="Pfam" id="PF00004">
    <property type="entry name" value="AAA"/>
    <property type="match status" value="1"/>
</dbReference>
<dbReference type="Pfam" id="PF22942">
    <property type="entry name" value="DUF7025"/>
    <property type="match status" value="1"/>
</dbReference>
<evidence type="ECO:0000256" key="1">
    <source>
        <dbReference type="SAM" id="MobiDB-lite"/>
    </source>
</evidence>
<accession>A0A9P4TZX8</accession>
<evidence type="ECO:0000313" key="3">
    <source>
        <dbReference type="EMBL" id="KAF2432110.1"/>
    </source>
</evidence>
<organism evidence="3 4">
    <name type="scientific">Tothia fuscella</name>
    <dbReference type="NCBI Taxonomy" id="1048955"/>
    <lineage>
        <taxon>Eukaryota</taxon>
        <taxon>Fungi</taxon>
        <taxon>Dikarya</taxon>
        <taxon>Ascomycota</taxon>
        <taxon>Pezizomycotina</taxon>
        <taxon>Dothideomycetes</taxon>
        <taxon>Pleosporomycetidae</taxon>
        <taxon>Venturiales</taxon>
        <taxon>Cylindrosympodiaceae</taxon>
        <taxon>Tothia</taxon>
    </lineage>
</organism>
<comment type="caution">
    <text evidence="3">The sequence shown here is derived from an EMBL/GenBank/DDBJ whole genome shotgun (WGS) entry which is preliminary data.</text>
</comment>
<dbReference type="PANTHER" id="PTHR46411">
    <property type="entry name" value="FAMILY ATPASE, PUTATIVE-RELATED"/>
    <property type="match status" value="1"/>
</dbReference>
<evidence type="ECO:0000313" key="4">
    <source>
        <dbReference type="Proteomes" id="UP000800235"/>
    </source>
</evidence>
<dbReference type="PANTHER" id="PTHR46411:SF4">
    <property type="entry name" value="AAA+ ATPASE DOMAIN-CONTAINING PROTEIN"/>
    <property type="match status" value="1"/>
</dbReference>
<dbReference type="SMART" id="SM00382">
    <property type="entry name" value="AAA"/>
    <property type="match status" value="1"/>
</dbReference>
<dbReference type="GO" id="GO:0005524">
    <property type="term" value="F:ATP binding"/>
    <property type="evidence" value="ECO:0007669"/>
    <property type="project" value="InterPro"/>
</dbReference>
<dbReference type="InterPro" id="IPR056599">
    <property type="entry name" value="AAA_lid_fung"/>
</dbReference>
<dbReference type="CDD" id="cd19481">
    <property type="entry name" value="RecA-like_protease"/>
    <property type="match status" value="1"/>
</dbReference>
<dbReference type="InterPro" id="IPR003593">
    <property type="entry name" value="AAA+_ATPase"/>
</dbReference>
<dbReference type="Pfam" id="PF23232">
    <property type="entry name" value="AAA_lid_13"/>
    <property type="match status" value="1"/>
</dbReference>
<keyword evidence="3" id="KW-0378">Hydrolase</keyword>
<sequence length="733" mass="84990">MPVEDTNGQTEEPETHGEETNDLGVPELQHNESKQQDEVEGQPDLSGPKEPRGRPWINYRVEYRGRRTEELIYGYDAETHESDYHDENSDDKVPAFELVTTFKISDQEPKKTLNSGNSRPTANSPPSYHIKIYSLAIINALQAVVRYYPGQDLTGDSVCIKWPYPILVHHYDELSEFRDRCKVTVDEELCRREKDAYKHINLLLDFLDLHVMESVRAEQHRNKEDRNTFEWQWIDLKPGATILTDMATGEDMVAGVVQSVSGGTFDTPSSPWLVTIWNLVFDGDYLGRRRKQMTFEKFDGEQDHLDVYRLIDLESDTVESEVSKRIGYGKTYWNLIEKQCKHYQGHSRSFPYNKPDLMTSTDLRNWTSDCNCTVCRQKPKDKDSGVARLFEHYNFNTPKFPFNITDHHYFLCPVEIPAFVFRTRTWENLHLSQFSDPQFEESMIKNLVMDSDRLKTIKALAKGFARVDRHEEQMSSESWAADFVKGKGNGLIFLLHGRPGVGKTCTAECIAAFTKRPLMVLTCSDIGVEPKEVEKNLMKHFKTATSWGAVLLIDEADVFMERRTTADLNRNSLVAGFLRALEFYDGILFLTTNRVGSFDDAFISRIHIQLYYPDFTDEQRQQVWKTFIDKLAQERGESIRLNLDAKDYIQGKEMREIRWNGREIRNAFQTAVTLAEYDARRDAENKILVTDEHLKAVVKLSKDFKSYLFELHRGDEGKRAERGLDRLDSYDKR</sequence>
<dbReference type="InterPro" id="IPR003959">
    <property type="entry name" value="ATPase_AAA_core"/>
</dbReference>
<dbReference type="Gene3D" id="3.40.50.300">
    <property type="entry name" value="P-loop containing nucleotide triphosphate hydrolases"/>
    <property type="match status" value="1"/>
</dbReference>
<name>A0A9P4TZX8_9PEZI</name>
<proteinExistence type="predicted"/>
<keyword evidence="4" id="KW-1185">Reference proteome</keyword>
<feature type="compositionally biased region" description="Polar residues" evidence="1">
    <location>
        <begin position="1"/>
        <end position="10"/>
    </location>
</feature>
<dbReference type="GO" id="GO:0016887">
    <property type="term" value="F:ATP hydrolysis activity"/>
    <property type="evidence" value="ECO:0007669"/>
    <property type="project" value="InterPro"/>
</dbReference>
<reference evidence="3" key="1">
    <citation type="journal article" date="2020" name="Stud. Mycol.">
        <title>101 Dothideomycetes genomes: a test case for predicting lifestyles and emergence of pathogens.</title>
        <authorList>
            <person name="Haridas S."/>
            <person name="Albert R."/>
            <person name="Binder M."/>
            <person name="Bloem J."/>
            <person name="Labutti K."/>
            <person name="Salamov A."/>
            <person name="Andreopoulos B."/>
            <person name="Baker S."/>
            <person name="Barry K."/>
            <person name="Bills G."/>
            <person name="Bluhm B."/>
            <person name="Cannon C."/>
            <person name="Castanera R."/>
            <person name="Culley D."/>
            <person name="Daum C."/>
            <person name="Ezra D."/>
            <person name="Gonzalez J."/>
            <person name="Henrissat B."/>
            <person name="Kuo A."/>
            <person name="Liang C."/>
            <person name="Lipzen A."/>
            <person name="Lutzoni F."/>
            <person name="Magnuson J."/>
            <person name="Mondo S."/>
            <person name="Nolan M."/>
            <person name="Ohm R."/>
            <person name="Pangilinan J."/>
            <person name="Park H.-J."/>
            <person name="Ramirez L."/>
            <person name="Alfaro M."/>
            <person name="Sun H."/>
            <person name="Tritt A."/>
            <person name="Yoshinaga Y."/>
            <person name="Zwiers L.-H."/>
            <person name="Turgeon B."/>
            <person name="Goodwin S."/>
            <person name="Spatafora J."/>
            <person name="Crous P."/>
            <person name="Grigoriev I."/>
        </authorList>
    </citation>
    <scope>NUCLEOTIDE SEQUENCE</scope>
    <source>
        <strain evidence="3">CBS 130266</strain>
    </source>
</reference>
<feature type="region of interest" description="Disordered" evidence="1">
    <location>
        <begin position="1"/>
        <end position="55"/>
    </location>
</feature>
<feature type="domain" description="AAA+ ATPase" evidence="2">
    <location>
        <begin position="489"/>
        <end position="614"/>
    </location>
</feature>
<dbReference type="AlphaFoldDB" id="A0A9P4TZX8"/>
<dbReference type="EMBL" id="MU007028">
    <property type="protein sequence ID" value="KAF2432110.1"/>
    <property type="molecule type" value="Genomic_DNA"/>
</dbReference>